<reference evidence="2" key="1">
    <citation type="submission" date="2016-10" db="EMBL/GenBank/DDBJ databases">
        <authorList>
            <person name="Varghese N."/>
            <person name="Submissions S."/>
        </authorList>
    </citation>
    <scope>NUCLEOTIDE SEQUENCE [LARGE SCALE GENOMIC DNA]</scope>
    <source>
        <strain evidence="2">IBRC-M 10403</strain>
    </source>
</reference>
<proteinExistence type="predicted"/>
<evidence type="ECO:0000313" key="1">
    <source>
        <dbReference type="EMBL" id="SDD67108.1"/>
    </source>
</evidence>
<dbReference type="RefSeq" id="WP_091455593.1">
    <property type="nucleotide sequence ID" value="NZ_FMZZ01000015.1"/>
</dbReference>
<name>A0A1G6WMN4_9PSEU</name>
<sequence>MLDFDPVAFGVLRATAQGRSAAGAPSVTARWLRSLSAHGYIRSRRDGTAMEVTVPGMQLLWLWAHDPHAHPPADKPPLRQPK</sequence>
<organism evidence="1 2">
    <name type="scientific">Actinokineospora iranica</name>
    <dbReference type="NCBI Taxonomy" id="1271860"/>
    <lineage>
        <taxon>Bacteria</taxon>
        <taxon>Bacillati</taxon>
        <taxon>Actinomycetota</taxon>
        <taxon>Actinomycetes</taxon>
        <taxon>Pseudonocardiales</taxon>
        <taxon>Pseudonocardiaceae</taxon>
        <taxon>Actinokineospora</taxon>
    </lineage>
</organism>
<accession>A0A1G6WMN4</accession>
<dbReference type="STRING" id="1271860.SAMN05216174_11587"/>
<dbReference type="AlphaFoldDB" id="A0A1G6WMN4"/>
<gene>
    <name evidence="1" type="ORF">SAMN05216174_11587</name>
</gene>
<dbReference type="EMBL" id="FMZZ01000015">
    <property type="protein sequence ID" value="SDD67108.1"/>
    <property type="molecule type" value="Genomic_DNA"/>
</dbReference>
<dbReference type="Proteomes" id="UP000199501">
    <property type="component" value="Unassembled WGS sequence"/>
</dbReference>
<evidence type="ECO:0000313" key="2">
    <source>
        <dbReference type="Proteomes" id="UP000199501"/>
    </source>
</evidence>
<keyword evidence="2" id="KW-1185">Reference proteome</keyword>
<protein>
    <submittedName>
        <fullName evidence="1">Uncharacterized protein</fullName>
    </submittedName>
</protein>